<name>A0A9Q0BL75_9MUSC</name>
<accession>A0A9Q0BL75</accession>
<dbReference type="Proteomes" id="UP001059596">
    <property type="component" value="Unassembled WGS sequence"/>
</dbReference>
<gene>
    <name evidence="1" type="ORF">M5D96_010615</name>
</gene>
<sequence length="71" mass="8364">MLHSINRRCINLRSSLLLKIIERKINTYGRCDAASFKKMNVVFNFIAQYNIFRSDAVTIYLDTQKNIQFGF</sequence>
<dbReference type="AlphaFoldDB" id="A0A9Q0BL75"/>
<proteinExistence type="predicted"/>
<protein>
    <submittedName>
        <fullName evidence="1">Uncharacterized protein</fullName>
    </submittedName>
</protein>
<evidence type="ECO:0000313" key="2">
    <source>
        <dbReference type="Proteomes" id="UP001059596"/>
    </source>
</evidence>
<dbReference type="EMBL" id="JAMKOV010000016">
    <property type="protein sequence ID" value="KAI8036587.1"/>
    <property type="molecule type" value="Genomic_DNA"/>
</dbReference>
<comment type="caution">
    <text evidence="1">The sequence shown here is derived from an EMBL/GenBank/DDBJ whole genome shotgun (WGS) entry which is preliminary data.</text>
</comment>
<keyword evidence="2" id="KW-1185">Reference proteome</keyword>
<evidence type="ECO:0000313" key="1">
    <source>
        <dbReference type="EMBL" id="KAI8036587.1"/>
    </source>
</evidence>
<organism evidence="1 2">
    <name type="scientific">Drosophila gunungcola</name>
    <name type="common">fruit fly</name>
    <dbReference type="NCBI Taxonomy" id="103775"/>
    <lineage>
        <taxon>Eukaryota</taxon>
        <taxon>Metazoa</taxon>
        <taxon>Ecdysozoa</taxon>
        <taxon>Arthropoda</taxon>
        <taxon>Hexapoda</taxon>
        <taxon>Insecta</taxon>
        <taxon>Pterygota</taxon>
        <taxon>Neoptera</taxon>
        <taxon>Endopterygota</taxon>
        <taxon>Diptera</taxon>
        <taxon>Brachycera</taxon>
        <taxon>Muscomorpha</taxon>
        <taxon>Ephydroidea</taxon>
        <taxon>Drosophilidae</taxon>
        <taxon>Drosophila</taxon>
        <taxon>Sophophora</taxon>
    </lineage>
</organism>
<reference evidence="1" key="1">
    <citation type="journal article" date="2023" name="Genome Biol. Evol.">
        <title>Long-read-based Genome Assembly of Drosophila gunungcola Reveals Fewer Chemosensory Genes in Flower-breeding Species.</title>
        <authorList>
            <person name="Negi A."/>
            <person name="Liao B.Y."/>
            <person name="Yeh S.D."/>
        </authorList>
    </citation>
    <scope>NUCLEOTIDE SEQUENCE</scope>
    <source>
        <strain evidence="1">Sukarami</strain>
    </source>
</reference>